<keyword evidence="3" id="KW-1185">Reference proteome</keyword>
<dbReference type="InterPro" id="IPR001623">
    <property type="entry name" value="DnaJ_domain"/>
</dbReference>
<dbReference type="EMBL" id="KI393807">
    <property type="protein sequence ID" value="ERN07058.1"/>
    <property type="molecule type" value="Genomic_DNA"/>
</dbReference>
<dbReference type="CDD" id="cd06257">
    <property type="entry name" value="DnaJ"/>
    <property type="match status" value="1"/>
</dbReference>
<proteinExistence type="predicted"/>
<feature type="domain" description="J" evidence="1">
    <location>
        <begin position="39"/>
        <end position="119"/>
    </location>
</feature>
<dbReference type="AlphaFoldDB" id="W1PGE7"/>
<gene>
    <name evidence="2" type="ORF">AMTR_s00019p00050520</name>
</gene>
<dbReference type="InterPro" id="IPR050817">
    <property type="entry name" value="DjlA_DnaK_co-chaperone"/>
</dbReference>
<dbReference type="PROSITE" id="PS50076">
    <property type="entry name" value="DNAJ_2"/>
    <property type="match status" value="1"/>
</dbReference>
<dbReference type="eggNOG" id="KOG0715">
    <property type="taxonomic scope" value="Eukaryota"/>
</dbReference>
<name>W1PGE7_AMBTC</name>
<dbReference type="OMA" id="VMDPYQT"/>
<dbReference type="PRINTS" id="PR00625">
    <property type="entry name" value="JDOMAIN"/>
</dbReference>
<dbReference type="STRING" id="13333.W1PGE7"/>
<evidence type="ECO:0000313" key="3">
    <source>
        <dbReference type="Proteomes" id="UP000017836"/>
    </source>
</evidence>
<dbReference type="Gramene" id="ERN07058">
    <property type="protein sequence ID" value="ERN07058"/>
    <property type="gene ID" value="AMTR_s00019p00050520"/>
</dbReference>
<dbReference type="InterPro" id="IPR036869">
    <property type="entry name" value="J_dom_sf"/>
</dbReference>
<dbReference type="Gene3D" id="1.10.287.110">
    <property type="entry name" value="DnaJ domain"/>
    <property type="match status" value="1"/>
</dbReference>
<dbReference type="SUPFAM" id="SSF46565">
    <property type="entry name" value="Chaperone J-domain"/>
    <property type="match status" value="1"/>
</dbReference>
<organism evidence="2 3">
    <name type="scientific">Amborella trichopoda</name>
    <dbReference type="NCBI Taxonomy" id="13333"/>
    <lineage>
        <taxon>Eukaryota</taxon>
        <taxon>Viridiplantae</taxon>
        <taxon>Streptophyta</taxon>
        <taxon>Embryophyta</taxon>
        <taxon>Tracheophyta</taxon>
        <taxon>Spermatophyta</taxon>
        <taxon>Magnoliopsida</taxon>
        <taxon>Amborellales</taxon>
        <taxon>Amborellaceae</taxon>
        <taxon>Amborella</taxon>
    </lineage>
</organism>
<sequence length="145" mass="16689">MAAFSIAGRGLLHSGLWKSRERKGRGIRMVNARSGSLMEEYRTLRIKPGASEMDVKKAFRQLALQYHPDVCKGNNCGVQFHKINEAYDIVMRSLRESEGKEENGYESSDEMRGMYDSSSWDLWEDWMGWEGAGIRDYTSHINPYI</sequence>
<dbReference type="Proteomes" id="UP000017836">
    <property type="component" value="Unassembled WGS sequence"/>
</dbReference>
<dbReference type="PANTHER" id="PTHR24074">
    <property type="entry name" value="CO-CHAPERONE PROTEIN DJLA"/>
    <property type="match status" value="1"/>
</dbReference>
<evidence type="ECO:0000313" key="2">
    <source>
        <dbReference type="EMBL" id="ERN07058.1"/>
    </source>
</evidence>
<dbReference type="SMART" id="SM00271">
    <property type="entry name" value="DnaJ"/>
    <property type="match status" value="1"/>
</dbReference>
<reference evidence="3" key="1">
    <citation type="journal article" date="2013" name="Science">
        <title>The Amborella genome and the evolution of flowering plants.</title>
        <authorList>
            <consortium name="Amborella Genome Project"/>
        </authorList>
    </citation>
    <scope>NUCLEOTIDE SEQUENCE [LARGE SCALE GENOMIC DNA]</scope>
</reference>
<dbReference type="OrthoDB" id="552049at2759"/>
<accession>W1PGE7</accession>
<dbReference type="Pfam" id="PF00226">
    <property type="entry name" value="DnaJ"/>
    <property type="match status" value="1"/>
</dbReference>
<protein>
    <recommendedName>
        <fullName evidence="1">J domain-containing protein</fullName>
    </recommendedName>
</protein>
<dbReference type="KEGG" id="atr:18435273"/>
<evidence type="ECO:0000259" key="1">
    <source>
        <dbReference type="PROSITE" id="PS50076"/>
    </source>
</evidence>
<dbReference type="HOGENOM" id="CLU_126808_0_0_1"/>